<feature type="transmembrane region" description="Helical" evidence="9">
    <location>
        <begin position="219"/>
        <end position="238"/>
    </location>
</feature>
<reference evidence="13 14" key="1">
    <citation type="submission" date="2020-08" db="EMBL/GenBank/DDBJ databases">
        <title>Genomic Encyclopedia of Type Strains, Phase IV (KMG-IV): sequencing the most valuable type-strain genomes for metagenomic binning, comparative biology and taxonomic classification.</title>
        <authorList>
            <person name="Goeker M."/>
        </authorList>
    </citation>
    <scope>NUCLEOTIDE SEQUENCE [LARGE SCALE GENOMIC DNA]</scope>
    <source>
        <strain evidence="13 14">DSM 23240</strain>
    </source>
</reference>
<evidence type="ECO:0000313" key="14">
    <source>
        <dbReference type="Proteomes" id="UP000571084"/>
    </source>
</evidence>
<feature type="transmembrane region" description="Helical" evidence="9">
    <location>
        <begin position="288"/>
        <end position="308"/>
    </location>
</feature>
<comment type="caution">
    <text evidence="13">The sequence shown here is derived from an EMBL/GenBank/DDBJ whole genome shotgun (WGS) entry which is preliminary data.</text>
</comment>
<feature type="transmembrane region" description="Helical" evidence="9">
    <location>
        <begin position="82"/>
        <end position="100"/>
    </location>
</feature>
<dbReference type="SMART" id="SM00387">
    <property type="entry name" value="HATPase_c"/>
    <property type="match status" value="1"/>
</dbReference>
<evidence type="ECO:0000256" key="9">
    <source>
        <dbReference type="SAM" id="Phobius"/>
    </source>
</evidence>
<dbReference type="SUPFAM" id="SSF55785">
    <property type="entry name" value="PYP-like sensor domain (PAS domain)"/>
    <property type="match status" value="1"/>
</dbReference>
<dbReference type="Proteomes" id="UP000571084">
    <property type="component" value="Unassembled WGS sequence"/>
</dbReference>
<organism evidence="13 14">
    <name type="scientific">Glaciimonas immobilis</name>
    <dbReference type="NCBI Taxonomy" id="728004"/>
    <lineage>
        <taxon>Bacteria</taxon>
        <taxon>Pseudomonadati</taxon>
        <taxon>Pseudomonadota</taxon>
        <taxon>Betaproteobacteria</taxon>
        <taxon>Burkholderiales</taxon>
        <taxon>Oxalobacteraceae</taxon>
        <taxon>Glaciimonas</taxon>
    </lineage>
</organism>
<dbReference type="InterPro" id="IPR005467">
    <property type="entry name" value="His_kinase_dom"/>
</dbReference>
<name>A0A840RY08_9BURK</name>
<comment type="catalytic activity">
    <reaction evidence="1">
        <text>ATP + protein L-histidine = ADP + protein N-phospho-L-histidine.</text>
        <dbReference type="EC" id="2.7.13.3"/>
    </reaction>
</comment>
<evidence type="ECO:0000256" key="1">
    <source>
        <dbReference type="ARBA" id="ARBA00000085"/>
    </source>
</evidence>
<evidence type="ECO:0000256" key="7">
    <source>
        <dbReference type="ARBA" id="ARBA00022840"/>
    </source>
</evidence>
<dbReference type="InterPro" id="IPR013656">
    <property type="entry name" value="PAS_4"/>
</dbReference>
<feature type="transmembrane region" description="Helical" evidence="9">
    <location>
        <begin position="188"/>
        <end position="207"/>
    </location>
</feature>
<dbReference type="PANTHER" id="PTHR24421:SF10">
    <property type="entry name" value="NITRATE_NITRITE SENSOR PROTEIN NARQ"/>
    <property type="match status" value="1"/>
</dbReference>
<dbReference type="GO" id="GO:0005524">
    <property type="term" value="F:ATP binding"/>
    <property type="evidence" value="ECO:0007669"/>
    <property type="project" value="UniProtKB-KW"/>
</dbReference>
<evidence type="ECO:0000259" key="11">
    <source>
        <dbReference type="PROSITE" id="PS50112"/>
    </source>
</evidence>
<dbReference type="SMART" id="SM00091">
    <property type="entry name" value="PAS"/>
    <property type="match status" value="1"/>
</dbReference>
<dbReference type="PANTHER" id="PTHR24421">
    <property type="entry name" value="NITRATE/NITRITE SENSOR PROTEIN NARX-RELATED"/>
    <property type="match status" value="1"/>
</dbReference>
<keyword evidence="9" id="KW-0812">Transmembrane</keyword>
<protein>
    <recommendedName>
        <fullName evidence="2">histidine kinase</fullName>
        <ecNumber evidence="2">2.7.13.3</ecNumber>
    </recommendedName>
</protein>
<feature type="domain" description="PAC" evidence="12">
    <location>
        <begin position="405"/>
        <end position="456"/>
    </location>
</feature>
<dbReference type="InterPro" id="IPR036890">
    <property type="entry name" value="HATPase_C_sf"/>
</dbReference>
<evidence type="ECO:0000259" key="12">
    <source>
        <dbReference type="PROSITE" id="PS50113"/>
    </source>
</evidence>
<keyword evidence="9" id="KW-0472">Membrane</keyword>
<dbReference type="GO" id="GO:0046983">
    <property type="term" value="F:protein dimerization activity"/>
    <property type="evidence" value="ECO:0007669"/>
    <property type="project" value="InterPro"/>
</dbReference>
<dbReference type="InterPro" id="IPR035965">
    <property type="entry name" value="PAS-like_dom_sf"/>
</dbReference>
<dbReference type="PROSITE" id="PS50113">
    <property type="entry name" value="PAC"/>
    <property type="match status" value="1"/>
</dbReference>
<dbReference type="EC" id="2.7.13.3" evidence="2"/>
<keyword evidence="8" id="KW-0902">Two-component regulatory system</keyword>
<dbReference type="PROSITE" id="PS50109">
    <property type="entry name" value="HIS_KIN"/>
    <property type="match status" value="1"/>
</dbReference>
<dbReference type="Pfam" id="PF07730">
    <property type="entry name" value="HisKA_3"/>
    <property type="match status" value="1"/>
</dbReference>
<feature type="transmembrane region" description="Helical" evidence="9">
    <location>
        <begin position="45"/>
        <end position="70"/>
    </location>
</feature>
<dbReference type="NCBIfam" id="TIGR00229">
    <property type="entry name" value="sensory_box"/>
    <property type="match status" value="1"/>
</dbReference>
<dbReference type="GO" id="GO:0000155">
    <property type="term" value="F:phosphorelay sensor kinase activity"/>
    <property type="evidence" value="ECO:0007669"/>
    <property type="project" value="InterPro"/>
</dbReference>
<dbReference type="Gene3D" id="1.20.5.1930">
    <property type="match status" value="1"/>
</dbReference>
<dbReference type="EMBL" id="JACHHQ010000008">
    <property type="protein sequence ID" value="MBB5201746.1"/>
    <property type="molecule type" value="Genomic_DNA"/>
</dbReference>
<feature type="domain" description="Histidine kinase" evidence="10">
    <location>
        <begin position="489"/>
        <end position="688"/>
    </location>
</feature>
<feature type="transmembrane region" description="Helical" evidence="9">
    <location>
        <begin position="112"/>
        <end position="134"/>
    </location>
</feature>
<proteinExistence type="predicted"/>
<evidence type="ECO:0000259" key="10">
    <source>
        <dbReference type="PROSITE" id="PS50109"/>
    </source>
</evidence>
<dbReference type="Gene3D" id="3.30.565.10">
    <property type="entry name" value="Histidine kinase-like ATPase, C-terminal domain"/>
    <property type="match status" value="1"/>
</dbReference>
<keyword evidence="5" id="KW-0547">Nucleotide-binding</keyword>
<dbReference type="RefSeq" id="WP_168057234.1">
    <property type="nucleotide sequence ID" value="NZ_JAAOZT010000017.1"/>
</dbReference>
<keyword evidence="3" id="KW-0597">Phosphoprotein</keyword>
<evidence type="ECO:0000256" key="6">
    <source>
        <dbReference type="ARBA" id="ARBA00022777"/>
    </source>
</evidence>
<dbReference type="InterPro" id="IPR003594">
    <property type="entry name" value="HATPase_dom"/>
</dbReference>
<evidence type="ECO:0000256" key="3">
    <source>
        <dbReference type="ARBA" id="ARBA00022553"/>
    </source>
</evidence>
<keyword evidence="4" id="KW-0808">Transferase</keyword>
<evidence type="ECO:0000256" key="2">
    <source>
        <dbReference type="ARBA" id="ARBA00012438"/>
    </source>
</evidence>
<evidence type="ECO:0000313" key="13">
    <source>
        <dbReference type="EMBL" id="MBB5201746.1"/>
    </source>
</evidence>
<feature type="transmembrane region" description="Helical" evidence="9">
    <location>
        <begin position="154"/>
        <end position="176"/>
    </location>
</feature>
<feature type="domain" description="PAS" evidence="11">
    <location>
        <begin position="331"/>
        <end position="372"/>
    </location>
</feature>
<evidence type="ECO:0000256" key="8">
    <source>
        <dbReference type="ARBA" id="ARBA00023012"/>
    </source>
</evidence>
<dbReference type="InterPro" id="IPR011712">
    <property type="entry name" value="Sig_transdc_His_kin_sub3_dim/P"/>
</dbReference>
<dbReference type="InterPro" id="IPR000700">
    <property type="entry name" value="PAS-assoc_C"/>
</dbReference>
<keyword evidence="6" id="KW-0418">Kinase</keyword>
<dbReference type="CDD" id="cd00130">
    <property type="entry name" value="PAS"/>
    <property type="match status" value="1"/>
</dbReference>
<dbReference type="InterPro" id="IPR000014">
    <property type="entry name" value="PAS"/>
</dbReference>
<keyword evidence="7" id="KW-0067">ATP-binding</keyword>
<dbReference type="CDD" id="cd16917">
    <property type="entry name" value="HATPase_UhpB-NarQ-NarX-like"/>
    <property type="match status" value="1"/>
</dbReference>
<gene>
    <name evidence="13" type="ORF">HNR39_003604</name>
</gene>
<dbReference type="InterPro" id="IPR050482">
    <property type="entry name" value="Sensor_HK_TwoCompSys"/>
</dbReference>
<evidence type="ECO:0000256" key="5">
    <source>
        <dbReference type="ARBA" id="ARBA00022741"/>
    </source>
</evidence>
<dbReference type="Gene3D" id="3.30.450.20">
    <property type="entry name" value="PAS domain"/>
    <property type="match status" value="1"/>
</dbReference>
<dbReference type="SUPFAM" id="SSF55874">
    <property type="entry name" value="ATPase domain of HSP90 chaperone/DNA topoisomerase II/histidine kinase"/>
    <property type="match status" value="1"/>
</dbReference>
<dbReference type="AlphaFoldDB" id="A0A840RY08"/>
<accession>A0A840RY08</accession>
<keyword evidence="14" id="KW-1185">Reference proteome</keyword>
<keyword evidence="9" id="KW-1133">Transmembrane helix</keyword>
<sequence length="695" mass="77470">MNKKKLAHTTAPSDERDDHPHYHYLLKSRALERFALSGVYVSRTVAAAITLTLVVMAFAFIALLVAHYGVMGKHVLGALSGLHPNIVMGVLCGGASLLLQCAPGANSKPVKFLARALAMFMLLPAMLVLAQLATGSSGDFDQFILFFPWSSSPNFTGMHPFTAVAFVFSGLALLVLDYHTTHHHYPAEYLASTLIFFSAIPLFGYLYNVDVMKQMLYVRPVPLAVTLCFLLFGVALLMSRPRHLLMGIITRQAPGGQMLRRSLPQMLLLLAVLNWLADWGARQRLYDYNLVAPLLTLIGGGLFLFIFWRTAGNVDREYSARLNSAAELAEASALLIAVSDNTNDPIFVKNRTGNLIFANPACLRQFGLSWSEAKLRRSRDLFLRREDADRIDHDDVEIMQAGVSHTKEQTILFKTGVVTFQVTKAPWSDSQGKIMGVVGIATDITERKQAEDSLRRRESELERTIFQRTAMLRDLTNHIEDVREEEKRAIARELHDNMGAALTALSMHLEGVYKVLPDSAMWEERQRRIQDLMQSLVATTRRIQTELRPNMLDLFGLKAAITEQVEDFGQRTDIVCRVSLPDETVSINHKIEIAVYRMLQEILNNVAKHAQASKVTVVLDVDEDRLALTVSDDGIGMSQERVENMHTYGLRGLKERASFLGGQVIFQSGHVNGIGKGTIVEIQVPLNARVNSSTL</sequence>
<dbReference type="GO" id="GO:0016020">
    <property type="term" value="C:membrane"/>
    <property type="evidence" value="ECO:0007669"/>
    <property type="project" value="InterPro"/>
</dbReference>
<dbReference type="PROSITE" id="PS50112">
    <property type="entry name" value="PAS"/>
    <property type="match status" value="1"/>
</dbReference>
<evidence type="ECO:0000256" key="4">
    <source>
        <dbReference type="ARBA" id="ARBA00022679"/>
    </source>
</evidence>
<dbReference type="Pfam" id="PF08448">
    <property type="entry name" value="PAS_4"/>
    <property type="match status" value="1"/>
</dbReference>
<dbReference type="Pfam" id="PF02518">
    <property type="entry name" value="HATPase_c"/>
    <property type="match status" value="1"/>
</dbReference>